<dbReference type="Proteomes" id="UP000077173">
    <property type="component" value="Unassembled WGS sequence"/>
</dbReference>
<name>A0A176ZIH2_9BRAD</name>
<protein>
    <submittedName>
        <fullName evidence="2">Uncharacterized protein</fullName>
    </submittedName>
</protein>
<dbReference type="GeneID" id="32584681"/>
<evidence type="ECO:0000313" key="2">
    <source>
        <dbReference type="EMBL" id="OAF19585.1"/>
    </source>
</evidence>
<feature type="transmembrane region" description="Helical" evidence="1">
    <location>
        <begin position="161"/>
        <end position="179"/>
    </location>
</feature>
<keyword evidence="1" id="KW-1133">Transmembrane helix</keyword>
<dbReference type="RefSeq" id="WP_063676741.1">
    <property type="nucleotide sequence ID" value="NZ_LSEF01000024.1"/>
</dbReference>
<keyword evidence="1" id="KW-0472">Membrane</keyword>
<keyword evidence="1" id="KW-0812">Transmembrane</keyword>
<proteinExistence type="predicted"/>
<comment type="caution">
    <text evidence="2">The sequence shown here is derived from an EMBL/GenBank/DDBJ whole genome shotgun (WGS) entry which is preliminary data.</text>
</comment>
<organism evidence="2 3">
    <name type="scientific">Bradyrhizobium neotropicale</name>
    <dbReference type="NCBI Taxonomy" id="1497615"/>
    <lineage>
        <taxon>Bacteria</taxon>
        <taxon>Pseudomonadati</taxon>
        <taxon>Pseudomonadota</taxon>
        <taxon>Alphaproteobacteria</taxon>
        <taxon>Hyphomicrobiales</taxon>
        <taxon>Nitrobacteraceae</taxon>
        <taxon>Bradyrhizobium</taxon>
    </lineage>
</organism>
<sequence length="234" mass="25908">MEQGKSASDSRTGAPSTGAALPLWLRAPNMRLPLGRRATMLEHMARARPQSQRQAAVSPTAPFHKSGRDLFADFLGHVVLFGIIGLLFQSRFPLCLGLYSFFTDEERVEWAFRKIGIRFEPETIGPDLLKCFVSWLGWIWLLASWKDSAPAWLAPWMPPSASWSFVGGAAFVFAIVEAISTAMMRRTLPWLGLEIRPDSLGWTAIKFLAGACLLAALISFDNATSIITNLLARL</sequence>
<feature type="transmembrane region" description="Helical" evidence="1">
    <location>
        <begin position="74"/>
        <end position="102"/>
    </location>
</feature>
<accession>A0A176ZIH2</accession>
<evidence type="ECO:0000256" key="1">
    <source>
        <dbReference type="SAM" id="Phobius"/>
    </source>
</evidence>
<dbReference type="AlphaFoldDB" id="A0A176ZIH2"/>
<evidence type="ECO:0000313" key="3">
    <source>
        <dbReference type="Proteomes" id="UP000077173"/>
    </source>
</evidence>
<keyword evidence="3" id="KW-1185">Reference proteome</keyword>
<reference evidence="2 3" key="1">
    <citation type="submission" date="2016-02" db="EMBL/GenBank/DDBJ databases">
        <title>Draft genome sequence of the strain BR 10247T Bradyrhizobium neotropicale isolated from nodules of Centrolobium paraense.</title>
        <authorList>
            <person name="Simoes-Araujo J.L."/>
            <person name="Barauna A.C."/>
            <person name="Silva K."/>
            <person name="Zilli J.E."/>
        </authorList>
    </citation>
    <scope>NUCLEOTIDE SEQUENCE [LARGE SCALE GENOMIC DNA]</scope>
    <source>
        <strain evidence="2 3">BR 10247</strain>
    </source>
</reference>
<gene>
    <name evidence="2" type="ORF">AXW67_02090</name>
</gene>
<dbReference type="EMBL" id="LSEF01000024">
    <property type="protein sequence ID" value="OAF19585.1"/>
    <property type="molecule type" value="Genomic_DNA"/>
</dbReference>